<dbReference type="InterPro" id="IPR050471">
    <property type="entry name" value="AB_hydrolase"/>
</dbReference>
<dbReference type="EC" id="3.1.1.24" evidence="2"/>
<dbReference type="Gene3D" id="3.40.50.1820">
    <property type="entry name" value="alpha/beta hydrolase"/>
    <property type="match status" value="1"/>
</dbReference>
<accession>A0A2W0CGA0</accession>
<comment type="caution">
    <text evidence="2">The sequence shown here is derived from an EMBL/GenBank/DDBJ whole genome shotgun (WGS) entry which is preliminary data.</text>
</comment>
<evidence type="ECO:0000313" key="2">
    <source>
        <dbReference type="EMBL" id="PYY31064.1"/>
    </source>
</evidence>
<protein>
    <submittedName>
        <fullName evidence="2">Putative hydrolase Alpha-beta hydrolase fold protein</fullName>
        <ecNumber evidence="2">3.1.1.24</ecNumber>
    </submittedName>
</protein>
<dbReference type="PANTHER" id="PTHR43433">
    <property type="entry name" value="HYDROLASE, ALPHA/BETA FOLD FAMILY PROTEIN"/>
    <property type="match status" value="1"/>
</dbReference>
<gene>
    <name evidence="2" type="ORF">PIL02S_00145</name>
</gene>
<evidence type="ECO:0000313" key="3">
    <source>
        <dbReference type="Proteomes" id="UP000247459"/>
    </source>
</evidence>
<dbReference type="Pfam" id="PF12697">
    <property type="entry name" value="Abhydrolase_6"/>
    <property type="match status" value="1"/>
</dbReference>
<dbReference type="Proteomes" id="UP000247459">
    <property type="component" value="Unassembled WGS sequence"/>
</dbReference>
<dbReference type="PANTHER" id="PTHR43433:SF10">
    <property type="entry name" value="AB HYDROLASE-1 DOMAIN-CONTAINING PROTEIN"/>
    <property type="match status" value="1"/>
</dbReference>
<reference evidence="2 3" key="1">
    <citation type="submission" date="2018-01" db="EMBL/GenBank/DDBJ databases">
        <title>Genome sequence of the PGP bacterium Paenibacillus illinoisensis E3.</title>
        <authorList>
            <person name="Rolli E."/>
            <person name="Marasco R."/>
            <person name="Bessem C."/>
            <person name="Michoud G."/>
            <person name="Gaiarsa S."/>
            <person name="Borin S."/>
            <person name="Daffonchio D."/>
        </authorList>
    </citation>
    <scope>NUCLEOTIDE SEQUENCE [LARGE SCALE GENOMIC DNA]</scope>
    <source>
        <strain evidence="2 3">E3</strain>
    </source>
</reference>
<evidence type="ECO:0000259" key="1">
    <source>
        <dbReference type="Pfam" id="PF12697"/>
    </source>
</evidence>
<proteinExistence type="predicted"/>
<name>A0A2W0CGA0_9BACL</name>
<dbReference type="EMBL" id="PRLG01000002">
    <property type="protein sequence ID" value="PYY31064.1"/>
    <property type="molecule type" value="Genomic_DNA"/>
</dbReference>
<keyword evidence="2" id="KW-0378">Hydrolase</keyword>
<dbReference type="OrthoDB" id="59888at2"/>
<dbReference type="InterPro" id="IPR000073">
    <property type="entry name" value="AB_hydrolase_1"/>
</dbReference>
<dbReference type="GO" id="GO:0047570">
    <property type="term" value="F:3-oxoadipate enol-lactonase activity"/>
    <property type="evidence" value="ECO:0007669"/>
    <property type="project" value="UniProtKB-EC"/>
</dbReference>
<organism evidence="2 3">
    <name type="scientific">Paenibacillus illinoisensis</name>
    <dbReference type="NCBI Taxonomy" id="59845"/>
    <lineage>
        <taxon>Bacteria</taxon>
        <taxon>Bacillati</taxon>
        <taxon>Bacillota</taxon>
        <taxon>Bacilli</taxon>
        <taxon>Bacillales</taxon>
        <taxon>Paenibacillaceae</taxon>
        <taxon>Paenibacillus</taxon>
    </lineage>
</organism>
<dbReference type="SUPFAM" id="SSF53474">
    <property type="entry name" value="alpha/beta-Hydrolases"/>
    <property type="match status" value="1"/>
</dbReference>
<dbReference type="AlphaFoldDB" id="A0A2W0CGA0"/>
<dbReference type="InterPro" id="IPR029058">
    <property type="entry name" value="AB_hydrolase_fold"/>
</dbReference>
<sequence>MNAIHSNHSYGSSAFIHTRDGRKLHYMSKGAGHPIVVFESGMGFSRSAWGLVAPQVAEQTQTVVYDRSGLGRSEADTEQRTLRRLTEDLGDLLTALGPGPFILVGHSWGGPVVRAAAAADLSRIRGLILVDPSDENCELYFSSMAKISFGLNRFLLPLMARTGLYRKMGSKPGQVQPDDVARDHQEEDFTVQAARTMAAESVAFLDDLASLRDAPPVLGNLEVRIISGTKAGQGEHKIRPAIVSAHRKTAQGLANGHWIEAGQSGHMVTFTDPQIIIDEILRMANR</sequence>
<feature type="domain" description="AB hydrolase-1" evidence="1">
    <location>
        <begin position="36"/>
        <end position="277"/>
    </location>
</feature>
<dbReference type="RefSeq" id="WP_110755514.1">
    <property type="nucleotide sequence ID" value="NZ_PRLG01000002.1"/>
</dbReference>